<name>A0A1I7I7Q1_9PROT</name>
<accession>A0A1I7I7Q1</accession>
<protein>
    <submittedName>
        <fullName evidence="1">Methyltransferase domain-containing protein</fullName>
    </submittedName>
</protein>
<dbReference type="Gene3D" id="3.40.50.150">
    <property type="entry name" value="Vaccinia Virus protein VP39"/>
    <property type="match status" value="1"/>
</dbReference>
<dbReference type="AlphaFoldDB" id="A0A1I7I7Q1"/>
<evidence type="ECO:0000313" key="1">
    <source>
        <dbReference type="EMBL" id="SFU68874.1"/>
    </source>
</evidence>
<dbReference type="Proteomes" id="UP000182649">
    <property type="component" value="Unassembled WGS sequence"/>
</dbReference>
<dbReference type="InterPro" id="IPR029063">
    <property type="entry name" value="SAM-dependent_MTases_sf"/>
</dbReference>
<organism evidence="1 2">
    <name type="scientific">Nitrosospira multiformis</name>
    <dbReference type="NCBI Taxonomy" id="1231"/>
    <lineage>
        <taxon>Bacteria</taxon>
        <taxon>Pseudomonadati</taxon>
        <taxon>Pseudomonadota</taxon>
        <taxon>Betaproteobacteria</taxon>
        <taxon>Nitrosomonadales</taxon>
        <taxon>Nitrosomonadaceae</taxon>
        <taxon>Nitrosospira</taxon>
    </lineage>
</organism>
<keyword evidence="1" id="KW-0808">Transferase</keyword>
<dbReference type="EMBL" id="FPBZ01000015">
    <property type="protein sequence ID" value="SFU68874.1"/>
    <property type="molecule type" value="Genomic_DNA"/>
</dbReference>
<dbReference type="GO" id="GO:0008168">
    <property type="term" value="F:methyltransferase activity"/>
    <property type="evidence" value="ECO:0007669"/>
    <property type="project" value="UniProtKB-KW"/>
</dbReference>
<gene>
    <name evidence="1" type="ORF">SAMN05216417_11551</name>
</gene>
<keyword evidence="1" id="KW-0489">Methyltransferase</keyword>
<sequence>MADHVYGCLESMKFEARRPAYSGVLEEIKELQVPLEDLLHYFPAFVGDMTLNRYLTLYELYKRTVELSGHIAEVGVYKGAGSIFFAKLINIFEPMSLTMVHGFDWFKGNMPNEDESKLMPAGGYQASHDDLIRLIRVQGLANTLKIHNLDATKEFGNFFTENRHLVFKLVFLDAGVYGVVKHCIENFIDRIVPNGILIFDQFAHELAPGETAAIMELLGAQKIERLSWSWMPNAFIVKK</sequence>
<reference evidence="1 2" key="1">
    <citation type="submission" date="2016-10" db="EMBL/GenBank/DDBJ databases">
        <authorList>
            <person name="de Groot N.N."/>
        </authorList>
    </citation>
    <scope>NUCLEOTIDE SEQUENCE [LARGE SCALE GENOMIC DNA]</scope>
    <source>
        <strain evidence="1 2">Nl14</strain>
    </source>
</reference>
<dbReference type="Pfam" id="PF13578">
    <property type="entry name" value="Methyltransf_24"/>
    <property type="match status" value="1"/>
</dbReference>
<dbReference type="OrthoDB" id="9799872at2"/>
<evidence type="ECO:0000313" key="2">
    <source>
        <dbReference type="Proteomes" id="UP000182649"/>
    </source>
</evidence>
<proteinExistence type="predicted"/>
<dbReference type="GO" id="GO:0032259">
    <property type="term" value="P:methylation"/>
    <property type="evidence" value="ECO:0007669"/>
    <property type="project" value="UniProtKB-KW"/>
</dbReference>